<comment type="caution">
    <text evidence="1">The sequence shown here is derived from an EMBL/GenBank/DDBJ whole genome shotgun (WGS) entry which is preliminary data.</text>
</comment>
<evidence type="ECO:0000313" key="1">
    <source>
        <dbReference type="EMBL" id="CAB4030320.1"/>
    </source>
</evidence>
<name>A0A7D9JIS1_PARCT</name>
<keyword evidence="2" id="KW-1185">Reference proteome</keyword>
<proteinExistence type="predicted"/>
<reference evidence="1" key="1">
    <citation type="submission" date="2020-04" db="EMBL/GenBank/DDBJ databases">
        <authorList>
            <person name="Alioto T."/>
            <person name="Alioto T."/>
            <person name="Gomez Garrido J."/>
        </authorList>
    </citation>
    <scope>NUCLEOTIDE SEQUENCE</scope>
    <source>
        <strain evidence="1">A484AB</strain>
    </source>
</reference>
<feature type="non-terminal residue" evidence="1">
    <location>
        <position position="185"/>
    </location>
</feature>
<gene>
    <name evidence="1" type="ORF">PACLA_8A048490</name>
</gene>
<protein>
    <submittedName>
        <fullName evidence="1">Uncharacterized protein</fullName>
    </submittedName>
</protein>
<organism evidence="1 2">
    <name type="scientific">Paramuricea clavata</name>
    <name type="common">Red gorgonian</name>
    <name type="synonym">Violescent sea-whip</name>
    <dbReference type="NCBI Taxonomy" id="317549"/>
    <lineage>
        <taxon>Eukaryota</taxon>
        <taxon>Metazoa</taxon>
        <taxon>Cnidaria</taxon>
        <taxon>Anthozoa</taxon>
        <taxon>Octocorallia</taxon>
        <taxon>Malacalcyonacea</taxon>
        <taxon>Plexauridae</taxon>
        <taxon>Paramuricea</taxon>
    </lineage>
</organism>
<dbReference type="AlphaFoldDB" id="A0A7D9JIS1"/>
<dbReference type="OrthoDB" id="8929563at2759"/>
<accession>A0A7D9JIS1</accession>
<evidence type="ECO:0000313" key="2">
    <source>
        <dbReference type="Proteomes" id="UP001152795"/>
    </source>
</evidence>
<sequence>METPEFLEEKRDDVFFLTRRDNGDRIERKIRRNQISLERLAIMFDLEPSTIYLVEEFGDGASEWPNCDGRFNMAMFKMGSKSSSSQAVSLNSSFCNIQQKGNTSASFSPLFRSVVPGKKKVSYTLKVTLAERSGNKITNPTRQTYISLSEETACVDYIVSYCKQEFDNDSLILVSANCLPVEDSE</sequence>
<dbReference type="Proteomes" id="UP001152795">
    <property type="component" value="Unassembled WGS sequence"/>
</dbReference>
<dbReference type="EMBL" id="CACRXK020016778">
    <property type="protein sequence ID" value="CAB4030320.1"/>
    <property type="molecule type" value="Genomic_DNA"/>
</dbReference>